<evidence type="ECO:0000313" key="6">
    <source>
        <dbReference type="EMBL" id="EEI90538.1"/>
    </source>
</evidence>
<keyword evidence="2 5" id="KW-0812">Transmembrane</keyword>
<comment type="caution">
    <text evidence="6">The sequence shown here is derived from an EMBL/GenBank/DDBJ whole genome shotgun (WGS) entry which is preliminary data.</text>
</comment>
<dbReference type="RefSeq" id="WP_003002879.1">
    <property type="nucleotide sequence ID" value="NZ_GG668630.1"/>
</dbReference>
<proteinExistence type="predicted"/>
<evidence type="ECO:0000256" key="3">
    <source>
        <dbReference type="ARBA" id="ARBA00022989"/>
    </source>
</evidence>
<organism evidence="6 7">
    <name type="scientific">Sphingobacterium spiritivorum ATCC 33300</name>
    <dbReference type="NCBI Taxonomy" id="525372"/>
    <lineage>
        <taxon>Bacteria</taxon>
        <taxon>Pseudomonadati</taxon>
        <taxon>Bacteroidota</taxon>
        <taxon>Sphingobacteriia</taxon>
        <taxon>Sphingobacteriales</taxon>
        <taxon>Sphingobacteriaceae</taxon>
        <taxon>Sphingobacterium</taxon>
    </lineage>
</organism>
<evidence type="ECO:0000256" key="5">
    <source>
        <dbReference type="SAM" id="Phobius"/>
    </source>
</evidence>
<comment type="subcellular location">
    <subcellularLocation>
        <location evidence="1">Membrane</location>
        <topology evidence="1">Single-pass membrane protein</topology>
    </subcellularLocation>
</comment>
<protein>
    <submittedName>
        <fullName evidence="6">Putative neutral zinc metallopeptidase</fullName>
    </submittedName>
</protein>
<dbReference type="InterPro" id="IPR007343">
    <property type="entry name" value="Uncharacterised_pept_Zn_put"/>
</dbReference>
<dbReference type="GO" id="GO:0016020">
    <property type="term" value="C:membrane"/>
    <property type="evidence" value="ECO:0007669"/>
    <property type="project" value="UniProtKB-SubCell"/>
</dbReference>
<dbReference type="SUPFAM" id="SSF55486">
    <property type="entry name" value="Metalloproteases ('zincins'), catalytic domain"/>
    <property type="match status" value="1"/>
</dbReference>
<evidence type="ECO:0000256" key="2">
    <source>
        <dbReference type="ARBA" id="ARBA00022692"/>
    </source>
</evidence>
<dbReference type="Pfam" id="PF04228">
    <property type="entry name" value="Zn_peptidase"/>
    <property type="match status" value="1"/>
</dbReference>
<evidence type="ECO:0000256" key="1">
    <source>
        <dbReference type="ARBA" id="ARBA00004167"/>
    </source>
</evidence>
<feature type="transmembrane region" description="Helical" evidence="5">
    <location>
        <begin position="24"/>
        <end position="43"/>
    </location>
</feature>
<dbReference type="Proteomes" id="UP000006241">
    <property type="component" value="Unassembled WGS sequence"/>
</dbReference>
<evidence type="ECO:0000256" key="4">
    <source>
        <dbReference type="ARBA" id="ARBA00023136"/>
    </source>
</evidence>
<name>C2G2P8_SPHSI</name>
<reference evidence="6 7" key="1">
    <citation type="submission" date="2009-01" db="EMBL/GenBank/DDBJ databases">
        <authorList>
            <person name="Qin X."/>
            <person name="Bachman B."/>
            <person name="Battles P."/>
            <person name="Bell A."/>
            <person name="Bess C."/>
            <person name="Bickham C."/>
            <person name="Chaboub L."/>
            <person name="Chen D."/>
            <person name="Coyle M."/>
            <person name="Deiros D.R."/>
            <person name="Dinh H."/>
            <person name="Forbes L."/>
            <person name="Fowler G."/>
            <person name="Francisco L."/>
            <person name="Fu Q."/>
            <person name="Gubbala S."/>
            <person name="Hale W."/>
            <person name="Han Y."/>
            <person name="Hemphill L."/>
            <person name="Highlander S.K."/>
            <person name="Hirani K."/>
            <person name="Hogues M."/>
            <person name="Jackson L."/>
            <person name="Jakkamsetti A."/>
            <person name="Javaid M."/>
            <person name="Jiang H."/>
            <person name="Korchina V."/>
            <person name="Kovar C."/>
            <person name="Lara F."/>
            <person name="Lee S."/>
            <person name="Mata R."/>
            <person name="Mathew T."/>
            <person name="Moen C."/>
            <person name="Morales K."/>
            <person name="Munidasa M."/>
            <person name="Nazareth L."/>
            <person name="Ngo R."/>
            <person name="Nguyen L."/>
            <person name="Okwuonu G."/>
            <person name="Ongeri F."/>
            <person name="Patil S."/>
            <person name="Petrosino J."/>
            <person name="Pham C."/>
            <person name="Pham P."/>
            <person name="Pu L.-L."/>
            <person name="Puazo M."/>
            <person name="Raj R."/>
            <person name="Reid J."/>
            <person name="Rouhana J."/>
            <person name="Saada N."/>
            <person name="Shang Y."/>
            <person name="Simmons D."/>
            <person name="Thornton R."/>
            <person name="Warren J."/>
            <person name="Weissenberger G."/>
            <person name="Zhang J."/>
            <person name="Zhang L."/>
            <person name="Zhou C."/>
            <person name="Zhu D."/>
            <person name="Muzny D."/>
            <person name="Worley K."/>
            <person name="Gibbs R."/>
        </authorList>
    </citation>
    <scope>NUCLEOTIDE SEQUENCE [LARGE SCALE GENOMIC DNA]</scope>
    <source>
        <strain evidence="6 7">ATCC 33300</strain>
    </source>
</reference>
<dbReference type="PANTHER" id="PTHR30168">
    <property type="entry name" value="PUTATIVE MEMBRANE PROTEIN YPFJ"/>
    <property type="match status" value="1"/>
</dbReference>
<keyword evidence="3 5" id="KW-1133">Transmembrane helix</keyword>
<dbReference type="PANTHER" id="PTHR30168:SF0">
    <property type="entry name" value="INNER MEMBRANE PROTEIN"/>
    <property type="match status" value="1"/>
</dbReference>
<keyword evidence="4 5" id="KW-0472">Membrane</keyword>
<dbReference type="HOGENOM" id="CLU_059329_0_0_10"/>
<gene>
    <name evidence="6" type="ORF">HMPREF0765_3854</name>
</gene>
<dbReference type="EMBL" id="ACHB01000090">
    <property type="protein sequence ID" value="EEI90538.1"/>
    <property type="molecule type" value="Genomic_DNA"/>
</dbReference>
<accession>C2G2P8</accession>
<evidence type="ECO:0000313" key="7">
    <source>
        <dbReference type="Proteomes" id="UP000006241"/>
    </source>
</evidence>
<dbReference type="AlphaFoldDB" id="C2G2P8"/>
<sequence>MKWQGGRQSDNFQDRRGMSGGQKFAIGGIGGVIILVIGFLMGGDPGQLMEQLQNANVGAPQTEQGEVQLTEEEKKLTAFSRTVLASTEDVWTKVFKDNGLTYQTADLVVYTGGTQTEGCGVGKASYGPFYCPGDHNVYLDLSFNQELQQKFGAKGEFALAYVIAHEVGHHIQNLVGTLNKTNQMRQQMSEAEYNKVSVMTELQSDFYAGVWAHYVNQLSDIKIDYNDILDGMQAAEAVGDDKLQEQAQGYAVPESFTHGTSEQRARWFKKGYDTGDLKAGDTFSDKSLR</sequence>